<reference evidence="2 3" key="1">
    <citation type="submission" date="2017-10" db="EMBL/GenBank/DDBJ databases">
        <title>Comparative genomics in systemic dimorphic fungi from Ajellomycetaceae.</title>
        <authorList>
            <person name="Munoz J.F."/>
            <person name="Mcewen J.G."/>
            <person name="Clay O.K."/>
            <person name="Cuomo C.A."/>
        </authorList>
    </citation>
    <scope>NUCLEOTIDE SEQUENCE [LARGE SCALE GENOMIC DNA]</scope>
    <source>
        <strain evidence="2 3">UAMH7299</strain>
    </source>
</reference>
<keyword evidence="3" id="KW-1185">Reference proteome</keyword>
<proteinExistence type="predicted"/>
<dbReference type="OrthoDB" id="4526074at2759"/>
<accession>A0A2B7YCN2</accession>
<comment type="caution">
    <text evidence="2">The sequence shown here is derived from an EMBL/GenBank/DDBJ whole genome shotgun (WGS) entry which is preliminary data.</text>
</comment>
<protein>
    <submittedName>
        <fullName evidence="2">Uncharacterized protein</fullName>
    </submittedName>
</protein>
<feature type="region of interest" description="Disordered" evidence="1">
    <location>
        <begin position="209"/>
        <end position="233"/>
    </location>
</feature>
<dbReference type="Proteomes" id="UP000224634">
    <property type="component" value="Unassembled WGS sequence"/>
</dbReference>
<evidence type="ECO:0000256" key="1">
    <source>
        <dbReference type="SAM" id="MobiDB-lite"/>
    </source>
</evidence>
<dbReference type="AlphaFoldDB" id="A0A2B7YCN2"/>
<gene>
    <name evidence="2" type="ORF">AJ80_04039</name>
</gene>
<name>A0A2B7YCN2_POLH7</name>
<evidence type="ECO:0000313" key="3">
    <source>
        <dbReference type="Proteomes" id="UP000224634"/>
    </source>
</evidence>
<sequence>MSAASVLSLFEAMVDRMESMASRLTGRKKIRPTRDQRDKFQELKKRLDAASAIVNTAVVELSRRSEKEIALVEDIRRTKGYQSITATILRCLRNNLALIFIGPKDSKLDTHRVTLAKRQTRTRCELLRSQHAHVILMWAMAFSTSTWTTSVGMTNTEFDFLIDDTCAERIPLVSPEILRHLRVLREEEPLNACGKFLEFMAALLESPPAVQGGTSRPSLKRSHGVESSPSLERLDSEQQQFQGIVYAPCNSGIYQLPSLRDMGFIAPPYSTYQTNGNGSHINMEPGGPLDECNQPQLREGAHQTSITHSGDVPAGVNLEPPSQKERGKTAFNGILGAANDFSTEVKYMYTNAPTSIIEQLPEPLKTAVQNSKQWRDERRRNSKTTGCLATLFPKDDNQDISLTIWCASKEAYRVNSIYGLELVISL</sequence>
<evidence type="ECO:0000313" key="2">
    <source>
        <dbReference type="EMBL" id="PGH19286.1"/>
    </source>
</evidence>
<organism evidence="2 3">
    <name type="scientific">Polytolypa hystricis (strain UAMH7299)</name>
    <dbReference type="NCBI Taxonomy" id="1447883"/>
    <lineage>
        <taxon>Eukaryota</taxon>
        <taxon>Fungi</taxon>
        <taxon>Dikarya</taxon>
        <taxon>Ascomycota</taxon>
        <taxon>Pezizomycotina</taxon>
        <taxon>Eurotiomycetes</taxon>
        <taxon>Eurotiomycetidae</taxon>
        <taxon>Onygenales</taxon>
        <taxon>Onygenales incertae sedis</taxon>
        <taxon>Polytolypa</taxon>
    </lineage>
</organism>
<dbReference type="EMBL" id="PDNA01000049">
    <property type="protein sequence ID" value="PGH19286.1"/>
    <property type="molecule type" value="Genomic_DNA"/>
</dbReference>